<dbReference type="InterPro" id="IPR035906">
    <property type="entry name" value="MetI-like_sf"/>
</dbReference>
<feature type="transmembrane region" description="Helical" evidence="11">
    <location>
        <begin position="190"/>
        <end position="212"/>
    </location>
</feature>
<feature type="transmembrane region" description="Helical" evidence="11">
    <location>
        <begin position="370"/>
        <end position="394"/>
    </location>
</feature>
<dbReference type="CDD" id="cd06261">
    <property type="entry name" value="TM_PBP2"/>
    <property type="match status" value="1"/>
</dbReference>
<protein>
    <recommendedName>
        <fullName evidence="3">Thiamine transport system permease protein ThiP</fullName>
    </recommendedName>
</protein>
<evidence type="ECO:0000256" key="2">
    <source>
        <dbReference type="ARBA" id="ARBA00011650"/>
    </source>
</evidence>
<dbReference type="Pfam" id="PF00528">
    <property type="entry name" value="BPD_transp_1"/>
    <property type="match status" value="2"/>
</dbReference>
<evidence type="ECO:0000256" key="11">
    <source>
        <dbReference type="RuleBase" id="RU363032"/>
    </source>
</evidence>
<keyword evidence="7 11" id="KW-0812">Transmembrane</keyword>
<keyword evidence="14" id="KW-1185">Reference proteome</keyword>
<comment type="caution">
    <text evidence="13">The sequence shown here is derived from an EMBL/GenBank/DDBJ whole genome shotgun (WGS) entry which is preliminary data.</text>
</comment>
<proteinExistence type="inferred from homology"/>
<evidence type="ECO:0000256" key="5">
    <source>
        <dbReference type="ARBA" id="ARBA00022475"/>
    </source>
</evidence>
<feature type="transmembrane region" description="Helical" evidence="11">
    <location>
        <begin position="504"/>
        <end position="526"/>
    </location>
</feature>
<dbReference type="PANTHER" id="PTHR30183:SF9">
    <property type="entry name" value="THIAMINE TRANSPORT SYSTEM PERMEASE PROTEIN THIP"/>
    <property type="match status" value="1"/>
</dbReference>
<feature type="transmembrane region" description="Helical" evidence="11">
    <location>
        <begin position="330"/>
        <end position="350"/>
    </location>
</feature>
<dbReference type="PANTHER" id="PTHR30183">
    <property type="entry name" value="MOLYBDENUM TRANSPORT SYSTEM PERMEASE PROTEIN MODB"/>
    <property type="match status" value="1"/>
</dbReference>
<keyword evidence="9 11" id="KW-1133">Transmembrane helix</keyword>
<reference evidence="14" key="1">
    <citation type="journal article" date="2019" name="Int. J. Syst. Evol. Microbiol.">
        <title>The Global Catalogue of Microorganisms (GCM) 10K type strain sequencing project: providing services to taxonomists for standard genome sequencing and annotation.</title>
        <authorList>
            <consortium name="The Broad Institute Genomics Platform"/>
            <consortium name="The Broad Institute Genome Sequencing Center for Infectious Disease"/>
            <person name="Wu L."/>
            <person name="Ma J."/>
        </authorList>
    </citation>
    <scope>NUCLEOTIDE SEQUENCE [LARGE SCALE GENOMIC DNA]</scope>
    <source>
        <strain evidence="14">KCTC 23707</strain>
    </source>
</reference>
<feature type="transmembrane region" description="Helical" evidence="11">
    <location>
        <begin position="52"/>
        <end position="75"/>
    </location>
</feature>
<evidence type="ECO:0000256" key="7">
    <source>
        <dbReference type="ARBA" id="ARBA00022692"/>
    </source>
</evidence>
<keyword evidence="10 11" id="KW-0472">Membrane</keyword>
<evidence type="ECO:0000256" key="10">
    <source>
        <dbReference type="ARBA" id="ARBA00023136"/>
    </source>
</evidence>
<gene>
    <name evidence="13" type="primary">thiP</name>
    <name evidence="13" type="ORF">ACFSMZ_05995</name>
</gene>
<evidence type="ECO:0000256" key="1">
    <source>
        <dbReference type="ARBA" id="ARBA00004429"/>
    </source>
</evidence>
<evidence type="ECO:0000256" key="4">
    <source>
        <dbReference type="ARBA" id="ARBA00022448"/>
    </source>
</evidence>
<evidence type="ECO:0000256" key="9">
    <source>
        <dbReference type="ARBA" id="ARBA00022989"/>
    </source>
</evidence>
<keyword evidence="6" id="KW-0997">Cell inner membrane</keyword>
<organism evidence="13 14">
    <name type="scientific">Chelativorans composti</name>
    <dbReference type="NCBI Taxonomy" id="768533"/>
    <lineage>
        <taxon>Bacteria</taxon>
        <taxon>Pseudomonadati</taxon>
        <taxon>Pseudomonadota</taxon>
        <taxon>Alphaproteobacteria</taxon>
        <taxon>Hyphomicrobiales</taxon>
        <taxon>Phyllobacteriaceae</taxon>
        <taxon>Chelativorans</taxon>
    </lineage>
</organism>
<keyword evidence="4 11" id="KW-0813">Transport</keyword>
<feature type="transmembrane region" description="Helical" evidence="11">
    <location>
        <begin position="238"/>
        <end position="264"/>
    </location>
</feature>
<feature type="transmembrane region" description="Helical" evidence="11">
    <location>
        <begin position="131"/>
        <end position="157"/>
    </location>
</feature>
<feature type="transmembrane region" description="Helical" evidence="11">
    <location>
        <begin position="285"/>
        <end position="310"/>
    </location>
</feature>
<dbReference type="EMBL" id="JBHUIR010000020">
    <property type="protein sequence ID" value="MFD2259312.1"/>
    <property type="molecule type" value="Genomic_DNA"/>
</dbReference>
<sequence length="537" mass="56681">MASGMRIAAGALPLALIVALVGGALAGLLMQGASSAGSTALFDSYLFQVTRFTLWQAALSTLLSVLPALLVARALARHPNFPGRRFILQMFAVPLGLPAIVAAIGILSLYGRAGYLAPVAKALWDWQWPGAYGLSGILIAHVFFNLPMAARLFLAALETVPPHQWRLSAQLGMGSLASFRFVEWPVLRTALPGVAGLVFMLCVTSFTIVLTLGGGPGATTLEVAIYQALRFDFDPQRAVALTAVQLVLTAAALWLLTRFGVSLTGDANLPLSSRRVLFPTGPERGFNAIVIALAVLFVGSPMMTVVAAGLGANLARLAGEDAVHRATATSLGLAFAAASLSVTLSFGLVIARRALELRRGAGKPGLTERLFDNGAMMVLVIPPIVIGAGWFVLLRNFVDVFQIAPIMVVSVNAVMALPFAMRIIRPAYDAASQRHERLCASLGIGGFARLKLIDWPPMRRPALLAFAFAMALSLGDLGVIALFGSDQVQTLPYLLLQRMGSYRTADAAGLALFIGILCLGLMAIAGREKAGANVARE</sequence>
<dbReference type="InterPro" id="IPR000515">
    <property type="entry name" value="MetI-like"/>
</dbReference>
<dbReference type="NCBIfam" id="TIGR01253">
    <property type="entry name" value="thiP"/>
    <property type="match status" value="1"/>
</dbReference>
<name>A0ABW5DDX5_9HYPH</name>
<dbReference type="PROSITE" id="PS50928">
    <property type="entry name" value="ABC_TM1"/>
    <property type="match status" value="2"/>
</dbReference>
<feature type="domain" description="ABC transmembrane type-1" evidence="12">
    <location>
        <begin position="50"/>
        <end position="257"/>
    </location>
</feature>
<dbReference type="SUPFAM" id="SSF161098">
    <property type="entry name" value="MetI-like"/>
    <property type="match status" value="2"/>
</dbReference>
<feature type="transmembrane region" description="Helical" evidence="11">
    <location>
        <begin position="87"/>
        <end position="111"/>
    </location>
</feature>
<evidence type="ECO:0000256" key="8">
    <source>
        <dbReference type="ARBA" id="ARBA00022737"/>
    </source>
</evidence>
<evidence type="ECO:0000313" key="14">
    <source>
        <dbReference type="Proteomes" id="UP001597373"/>
    </source>
</evidence>
<dbReference type="Gene3D" id="1.10.3720.10">
    <property type="entry name" value="MetI-like"/>
    <property type="match status" value="2"/>
</dbReference>
<feature type="transmembrane region" description="Helical" evidence="11">
    <location>
        <begin position="462"/>
        <end position="484"/>
    </location>
</feature>
<keyword evidence="5" id="KW-1003">Cell membrane</keyword>
<comment type="similarity">
    <text evidence="11">Belongs to the binding-protein-dependent transport system permease family.</text>
</comment>
<dbReference type="InterPro" id="IPR005947">
    <property type="entry name" value="ThiP_ABC_transpt"/>
</dbReference>
<dbReference type="RefSeq" id="WP_345098672.1">
    <property type="nucleotide sequence ID" value="NZ_BAABGS010000018.1"/>
</dbReference>
<dbReference type="Proteomes" id="UP001597373">
    <property type="component" value="Unassembled WGS sequence"/>
</dbReference>
<comment type="subunit">
    <text evidence="2">The complex is composed of two ATP-binding proteins (ThiQ), two transmembrane proteins (ThiP) and a solute-binding protein (ThiB).</text>
</comment>
<accession>A0ABW5DDX5</accession>
<feature type="domain" description="ABC transmembrane type-1" evidence="12">
    <location>
        <begin position="327"/>
        <end position="523"/>
    </location>
</feature>
<evidence type="ECO:0000259" key="12">
    <source>
        <dbReference type="PROSITE" id="PS50928"/>
    </source>
</evidence>
<evidence type="ECO:0000256" key="3">
    <source>
        <dbReference type="ARBA" id="ARBA00016947"/>
    </source>
</evidence>
<evidence type="ECO:0000256" key="6">
    <source>
        <dbReference type="ARBA" id="ARBA00022519"/>
    </source>
</evidence>
<evidence type="ECO:0000313" key="13">
    <source>
        <dbReference type="EMBL" id="MFD2259312.1"/>
    </source>
</evidence>
<feature type="transmembrane region" description="Helical" evidence="11">
    <location>
        <begin position="400"/>
        <end position="424"/>
    </location>
</feature>
<keyword evidence="8" id="KW-0677">Repeat</keyword>
<comment type="subcellular location">
    <subcellularLocation>
        <location evidence="1">Cell inner membrane</location>
        <topology evidence="1">Multi-pass membrane protein</topology>
    </subcellularLocation>
    <subcellularLocation>
        <location evidence="11">Cell membrane</location>
        <topology evidence="11">Multi-pass membrane protein</topology>
    </subcellularLocation>
</comment>